<gene>
    <name evidence="1" type="ORF">GH266_00350</name>
</gene>
<evidence type="ECO:0000313" key="1">
    <source>
        <dbReference type="EMBL" id="QGZ33095.1"/>
    </source>
</evidence>
<evidence type="ECO:0000313" key="2">
    <source>
        <dbReference type="Proteomes" id="UP000435648"/>
    </source>
</evidence>
<accession>A0A857C2R1</accession>
<name>A0A857C2R1_9HYPH</name>
<organism evidence="1 2">
    <name type="scientific">Stappia indica</name>
    <dbReference type="NCBI Taxonomy" id="538381"/>
    <lineage>
        <taxon>Bacteria</taxon>
        <taxon>Pseudomonadati</taxon>
        <taxon>Pseudomonadota</taxon>
        <taxon>Alphaproteobacteria</taxon>
        <taxon>Hyphomicrobiales</taxon>
        <taxon>Stappiaceae</taxon>
        <taxon>Stappia</taxon>
    </lineage>
</organism>
<sequence length="225" mass="25304">MRDLRPDLVFVVSGAVWRDFLDLREETGDALCNRFLWTCRARIDTALEAGDEEAAHHWTCVLSLAMQYGLSFVSAVEVDGELIREQPKHSAFRYPDDHELKRVVIGTMAAHVILHTADPAARDSTWSTTDAVQDSAGEIRIRYSDSKTEVQITVSSNEVEAMRRALMQRLPDTGRNRRCDALMLLAQGFSAREDEASPHESVATFLAEAGIRHEITRRPLLRLAV</sequence>
<dbReference type="KEGG" id="siw:GH266_00350"/>
<dbReference type="OrthoDB" id="8410353at2"/>
<dbReference type="AlphaFoldDB" id="A0A857C2R1"/>
<dbReference type="EMBL" id="CP046908">
    <property type="protein sequence ID" value="QGZ33095.1"/>
    <property type="molecule type" value="Genomic_DNA"/>
</dbReference>
<dbReference type="RefSeq" id="WP_158192130.1">
    <property type="nucleotide sequence ID" value="NZ_CP046908.1"/>
</dbReference>
<protein>
    <submittedName>
        <fullName evidence="1">Uncharacterized protein</fullName>
    </submittedName>
</protein>
<dbReference type="Proteomes" id="UP000435648">
    <property type="component" value="Chromosome"/>
</dbReference>
<proteinExistence type="predicted"/>
<reference evidence="1 2" key="1">
    <citation type="submission" date="2019-12" db="EMBL/GenBank/DDBJ databases">
        <title>The genome of Stappia indica PHM037.</title>
        <authorList>
            <person name="Kacar D."/>
            <person name="Galan B."/>
            <person name="Canedo L."/>
            <person name="Rodriguez P."/>
            <person name="de la Calle F."/>
            <person name="Garcia J.L."/>
        </authorList>
    </citation>
    <scope>NUCLEOTIDE SEQUENCE [LARGE SCALE GENOMIC DNA]</scope>
    <source>
        <strain evidence="1 2">PHM037</strain>
    </source>
</reference>